<protein>
    <submittedName>
        <fullName evidence="2">GAF domain-containing protein</fullName>
    </submittedName>
</protein>
<dbReference type="PROSITE" id="PS50109">
    <property type="entry name" value="HIS_KIN"/>
    <property type="match status" value="1"/>
</dbReference>
<sequence length="385" mass="42902">MDSASYRERLYDVFANPEADPDAKIRSALGLGADYLQLPIGFVTQIHNDTQEIVYATGEHPLIQPGETCPLDEAYCRRTFQIDSALAIQDSHVSDEISEKAVEAFDLGTYIGAKITVGDEPYGTVCFADTEQRGSAFTEAETYFVELFAELIGQAIERHTREHELEESRAQLRKRNQLIGVLNRVLRHNLRNEMSVIVGFAMELQKRLDGREADFADRIVRSSTELLDLAETAQTLEATLNAPAEPQEEDVVPYVVRVARELDNEYPAVSVHVRTPEAAYARSDARLETALRELVENAVIHQPSPRTVELGVTETEEAVTIRVEDDGPGIPQQERQVLLTGEETPLEHGSGLGLWLVHWIVQSLDGTIRVDEAVAGACVEIRLRK</sequence>
<dbReference type="STRING" id="555874.SAMN04488065_1825"/>
<dbReference type="GO" id="GO:0000155">
    <property type="term" value="F:phosphorelay sensor kinase activity"/>
    <property type="evidence" value="ECO:0007669"/>
    <property type="project" value="TreeGrafter"/>
</dbReference>
<dbReference type="InterPro" id="IPR052023">
    <property type="entry name" value="Histidine_kinase_KdpD"/>
</dbReference>
<dbReference type="PANTHER" id="PTHR45569:SF1">
    <property type="entry name" value="SENSOR PROTEIN KDPD"/>
    <property type="match status" value="1"/>
</dbReference>
<dbReference type="EMBL" id="FNQT01000002">
    <property type="protein sequence ID" value="SEA09836.1"/>
    <property type="molecule type" value="Genomic_DNA"/>
</dbReference>
<dbReference type="InterPro" id="IPR036890">
    <property type="entry name" value="HATPase_C_sf"/>
</dbReference>
<dbReference type="InterPro" id="IPR003018">
    <property type="entry name" value="GAF"/>
</dbReference>
<proteinExistence type="predicted"/>
<dbReference type="Proteomes" id="UP000236755">
    <property type="component" value="Unassembled WGS sequence"/>
</dbReference>
<dbReference type="InterPro" id="IPR004358">
    <property type="entry name" value="Sig_transdc_His_kin-like_C"/>
</dbReference>
<dbReference type="InterPro" id="IPR029016">
    <property type="entry name" value="GAF-like_dom_sf"/>
</dbReference>
<reference evidence="2 3" key="1">
    <citation type="submission" date="2016-10" db="EMBL/GenBank/DDBJ databases">
        <authorList>
            <person name="de Groot N.N."/>
        </authorList>
    </citation>
    <scope>NUCLEOTIDE SEQUENCE [LARGE SCALE GENOMIC DNA]</scope>
    <source>
        <strain evidence="2 3">CGMCC 1.8712</strain>
    </source>
</reference>
<dbReference type="Gene3D" id="3.30.565.10">
    <property type="entry name" value="Histidine kinase-like ATPase, C-terminal domain"/>
    <property type="match status" value="1"/>
</dbReference>
<gene>
    <name evidence="2" type="ORF">SAMN04488065_1825</name>
</gene>
<name>A0A1H3YE61_9EURY</name>
<dbReference type="Pfam" id="PF02518">
    <property type="entry name" value="HATPase_c"/>
    <property type="match status" value="1"/>
</dbReference>
<dbReference type="InterPro" id="IPR003594">
    <property type="entry name" value="HATPase_dom"/>
</dbReference>
<accession>A0A1H3YE61</accession>
<evidence type="ECO:0000259" key="1">
    <source>
        <dbReference type="PROSITE" id="PS50109"/>
    </source>
</evidence>
<dbReference type="SUPFAM" id="SSF55781">
    <property type="entry name" value="GAF domain-like"/>
    <property type="match status" value="1"/>
</dbReference>
<dbReference type="AlphaFoldDB" id="A0A1H3YE61"/>
<dbReference type="SMART" id="SM00065">
    <property type="entry name" value="GAF"/>
    <property type="match status" value="1"/>
</dbReference>
<dbReference type="Pfam" id="PF01590">
    <property type="entry name" value="GAF"/>
    <property type="match status" value="1"/>
</dbReference>
<dbReference type="SMART" id="SM00387">
    <property type="entry name" value="HATPase_c"/>
    <property type="match status" value="1"/>
</dbReference>
<dbReference type="Gene3D" id="3.30.450.40">
    <property type="match status" value="1"/>
</dbReference>
<dbReference type="GO" id="GO:0005886">
    <property type="term" value="C:plasma membrane"/>
    <property type="evidence" value="ECO:0007669"/>
    <property type="project" value="TreeGrafter"/>
</dbReference>
<dbReference type="SUPFAM" id="SSF55874">
    <property type="entry name" value="ATPase domain of HSP90 chaperone/DNA topoisomerase II/histidine kinase"/>
    <property type="match status" value="1"/>
</dbReference>
<dbReference type="PRINTS" id="PR00344">
    <property type="entry name" value="BCTRLSENSOR"/>
</dbReference>
<dbReference type="CDD" id="cd00075">
    <property type="entry name" value="HATPase"/>
    <property type="match status" value="1"/>
</dbReference>
<dbReference type="RefSeq" id="WP_092634128.1">
    <property type="nucleotide sequence ID" value="NZ_FNQT01000002.1"/>
</dbReference>
<dbReference type="PANTHER" id="PTHR45569">
    <property type="entry name" value="SENSOR PROTEIN KDPD"/>
    <property type="match status" value="1"/>
</dbReference>
<keyword evidence="3" id="KW-1185">Reference proteome</keyword>
<dbReference type="InterPro" id="IPR005467">
    <property type="entry name" value="His_kinase_dom"/>
</dbReference>
<evidence type="ECO:0000313" key="2">
    <source>
        <dbReference type="EMBL" id="SEA09836.1"/>
    </source>
</evidence>
<feature type="domain" description="Histidine kinase" evidence="1">
    <location>
        <begin position="185"/>
        <end position="385"/>
    </location>
</feature>
<evidence type="ECO:0000313" key="3">
    <source>
        <dbReference type="Proteomes" id="UP000236755"/>
    </source>
</evidence>
<organism evidence="2 3">
    <name type="scientific">Haloplanus vescus</name>
    <dbReference type="NCBI Taxonomy" id="555874"/>
    <lineage>
        <taxon>Archaea</taxon>
        <taxon>Methanobacteriati</taxon>
        <taxon>Methanobacteriota</taxon>
        <taxon>Stenosarchaea group</taxon>
        <taxon>Halobacteria</taxon>
        <taxon>Halobacteriales</taxon>
        <taxon>Haloferacaceae</taxon>
        <taxon>Haloplanus</taxon>
    </lineage>
</organism>